<dbReference type="EMBL" id="VDUZ01000027">
    <property type="protein sequence ID" value="TXL73144.1"/>
    <property type="molecule type" value="Genomic_DNA"/>
</dbReference>
<keyword evidence="2" id="KW-1185">Reference proteome</keyword>
<proteinExistence type="predicted"/>
<organism evidence="1 2">
    <name type="scientific">Vineibacter terrae</name>
    <dbReference type="NCBI Taxonomy" id="2586908"/>
    <lineage>
        <taxon>Bacteria</taxon>
        <taxon>Pseudomonadati</taxon>
        <taxon>Pseudomonadota</taxon>
        <taxon>Alphaproteobacteria</taxon>
        <taxon>Hyphomicrobiales</taxon>
        <taxon>Vineibacter</taxon>
    </lineage>
</organism>
<comment type="caution">
    <text evidence="1">The sequence shown here is derived from an EMBL/GenBank/DDBJ whole genome shotgun (WGS) entry which is preliminary data.</text>
</comment>
<name>A0A5C8PHI3_9HYPH</name>
<dbReference type="AlphaFoldDB" id="A0A5C8PHI3"/>
<dbReference type="InterPro" id="IPR021070">
    <property type="entry name" value="Killing_trait_RebB"/>
</dbReference>
<accession>A0A5C8PHI3</accession>
<gene>
    <name evidence="1" type="ORF">FHP25_22185</name>
</gene>
<dbReference type="RefSeq" id="WP_147849164.1">
    <property type="nucleotide sequence ID" value="NZ_VDUZ01000027.1"/>
</dbReference>
<sequence length="76" mass="7482">MAAPTVNAQITDAVTQTNVKVLGEAPAEALAAASQAMAHAMGLAMENATQTQGGMQQINNTATGAMIALITQAGGA</sequence>
<dbReference type="Proteomes" id="UP000321638">
    <property type="component" value="Unassembled WGS sequence"/>
</dbReference>
<dbReference type="OrthoDB" id="8594924at2"/>
<evidence type="ECO:0000313" key="1">
    <source>
        <dbReference type="EMBL" id="TXL73144.1"/>
    </source>
</evidence>
<evidence type="ECO:0000313" key="2">
    <source>
        <dbReference type="Proteomes" id="UP000321638"/>
    </source>
</evidence>
<dbReference type="Pfam" id="PF11747">
    <property type="entry name" value="RebB"/>
    <property type="match status" value="1"/>
</dbReference>
<protein>
    <submittedName>
        <fullName evidence="1">RebB like protein</fullName>
    </submittedName>
</protein>
<reference evidence="1 2" key="1">
    <citation type="submission" date="2019-06" db="EMBL/GenBank/DDBJ databases">
        <title>New taxonomy in bacterial strain CC-CFT640, isolated from vineyard.</title>
        <authorList>
            <person name="Lin S.-Y."/>
            <person name="Tsai C.-F."/>
            <person name="Young C.-C."/>
        </authorList>
    </citation>
    <scope>NUCLEOTIDE SEQUENCE [LARGE SCALE GENOMIC DNA]</scope>
    <source>
        <strain evidence="1 2">CC-CFT640</strain>
    </source>
</reference>